<dbReference type="NCBIfam" id="TIGR00154">
    <property type="entry name" value="ispE"/>
    <property type="match status" value="1"/>
</dbReference>
<proteinExistence type="inferred from homology"/>
<feature type="binding site" evidence="9">
    <location>
        <begin position="95"/>
        <end position="105"/>
    </location>
    <ligand>
        <name>ATP</name>
        <dbReference type="ChEBI" id="CHEBI:30616"/>
    </ligand>
</feature>
<evidence type="ECO:0000313" key="12">
    <source>
        <dbReference type="EMBL" id="MEQ2441554.1"/>
    </source>
</evidence>
<dbReference type="SUPFAM" id="SSF54211">
    <property type="entry name" value="Ribosomal protein S5 domain 2-like"/>
    <property type="match status" value="1"/>
</dbReference>
<evidence type="ECO:0000259" key="11">
    <source>
        <dbReference type="Pfam" id="PF08544"/>
    </source>
</evidence>
<evidence type="ECO:0000256" key="7">
    <source>
        <dbReference type="ARBA" id="ARBA00022840"/>
    </source>
</evidence>
<evidence type="ECO:0000256" key="3">
    <source>
        <dbReference type="ARBA" id="ARBA00017473"/>
    </source>
</evidence>
<dbReference type="GO" id="GO:0050515">
    <property type="term" value="F:4-(cytidine 5'-diphospho)-2-C-methyl-D-erythritol kinase activity"/>
    <property type="evidence" value="ECO:0007669"/>
    <property type="project" value="UniProtKB-EC"/>
</dbReference>
<comment type="pathway">
    <text evidence="9">Isoprenoid biosynthesis; isopentenyl diphosphate biosynthesis via DXP pathway; isopentenyl diphosphate from 1-deoxy-D-xylulose 5-phosphate: step 3/6.</text>
</comment>
<dbReference type="InterPro" id="IPR004424">
    <property type="entry name" value="IspE"/>
</dbReference>
<evidence type="ECO:0000256" key="9">
    <source>
        <dbReference type="HAMAP-Rule" id="MF_00061"/>
    </source>
</evidence>
<evidence type="ECO:0000313" key="13">
    <source>
        <dbReference type="Proteomes" id="UP001489509"/>
    </source>
</evidence>
<protein>
    <recommendedName>
        <fullName evidence="3 9">4-diphosphocytidyl-2-C-methyl-D-erythritol kinase</fullName>
        <shortName evidence="9">CMK</shortName>
        <ecNumber evidence="2 9">2.7.1.148</ecNumber>
    </recommendedName>
    <alternativeName>
        <fullName evidence="8 9">4-(cytidine-5'-diphospho)-2-C-methyl-D-erythritol kinase</fullName>
    </alternativeName>
</protein>
<dbReference type="InterPro" id="IPR006204">
    <property type="entry name" value="GHMP_kinase_N_dom"/>
</dbReference>
<feature type="active site" evidence="9">
    <location>
        <position position="137"/>
    </location>
</feature>
<dbReference type="InterPro" id="IPR013750">
    <property type="entry name" value="GHMP_kinase_C_dom"/>
</dbReference>
<dbReference type="Gene3D" id="3.30.230.10">
    <property type="match status" value="1"/>
</dbReference>
<comment type="function">
    <text evidence="9">Catalyzes the phosphorylation of the position 2 hydroxy group of 4-diphosphocytidyl-2C-methyl-D-erythritol.</text>
</comment>
<dbReference type="SUPFAM" id="SSF55060">
    <property type="entry name" value="GHMP Kinase, C-terminal domain"/>
    <property type="match status" value="1"/>
</dbReference>
<comment type="caution">
    <text evidence="12">The sequence shown here is derived from an EMBL/GenBank/DDBJ whole genome shotgun (WGS) entry which is preliminary data.</text>
</comment>
<dbReference type="PANTHER" id="PTHR43527:SF2">
    <property type="entry name" value="4-DIPHOSPHOCYTIDYL-2-C-METHYL-D-ERYTHRITOL KINASE, CHLOROPLASTIC"/>
    <property type="match status" value="1"/>
</dbReference>
<dbReference type="Proteomes" id="UP001489509">
    <property type="component" value="Unassembled WGS sequence"/>
</dbReference>
<accession>A0ABV1E3U1</accession>
<evidence type="ECO:0000256" key="4">
    <source>
        <dbReference type="ARBA" id="ARBA00022679"/>
    </source>
</evidence>
<reference evidence="12 13" key="1">
    <citation type="submission" date="2024-03" db="EMBL/GenBank/DDBJ databases">
        <title>Human intestinal bacterial collection.</title>
        <authorList>
            <person name="Pauvert C."/>
            <person name="Hitch T.C.A."/>
            <person name="Clavel T."/>
        </authorList>
    </citation>
    <scope>NUCLEOTIDE SEQUENCE [LARGE SCALE GENOMIC DNA]</scope>
    <source>
        <strain evidence="12 13">CLA-JM-H44</strain>
    </source>
</reference>
<feature type="active site" evidence="9">
    <location>
        <position position="10"/>
    </location>
</feature>
<feature type="domain" description="GHMP kinase N-terminal" evidence="10">
    <location>
        <begin position="66"/>
        <end position="145"/>
    </location>
</feature>
<name>A0ABV1E3U1_9FIRM</name>
<feature type="domain" description="GHMP kinase C-terminal" evidence="11">
    <location>
        <begin position="208"/>
        <end position="273"/>
    </location>
</feature>
<dbReference type="EMBL" id="JBBMFD010000029">
    <property type="protein sequence ID" value="MEQ2441554.1"/>
    <property type="molecule type" value="Genomic_DNA"/>
</dbReference>
<comment type="catalytic activity">
    <reaction evidence="9">
        <text>4-CDP-2-C-methyl-D-erythritol + ATP = 4-CDP-2-C-methyl-D-erythritol 2-phosphate + ADP + H(+)</text>
        <dbReference type="Rhea" id="RHEA:18437"/>
        <dbReference type="ChEBI" id="CHEBI:15378"/>
        <dbReference type="ChEBI" id="CHEBI:30616"/>
        <dbReference type="ChEBI" id="CHEBI:57823"/>
        <dbReference type="ChEBI" id="CHEBI:57919"/>
        <dbReference type="ChEBI" id="CHEBI:456216"/>
        <dbReference type="EC" id="2.7.1.148"/>
    </reaction>
</comment>
<keyword evidence="5 9" id="KW-0547">Nucleotide-binding</keyword>
<dbReference type="Pfam" id="PF08544">
    <property type="entry name" value="GHMP_kinases_C"/>
    <property type="match status" value="1"/>
</dbReference>
<evidence type="ECO:0000256" key="5">
    <source>
        <dbReference type="ARBA" id="ARBA00022741"/>
    </source>
</evidence>
<evidence type="ECO:0000256" key="8">
    <source>
        <dbReference type="ARBA" id="ARBA00032554"/>
    </source>
</evidence>
<dbReference type="Pfam" id="PF00288">
    <property type="entry name" value="GHMP_kinases_N"/>
    <property type="match status" value="1"/>
</dbReference>
<evidence type="ECO:0000256" key="6">
    <source>
        <dbReference type="ARBA" id="ARBA00022777"/>
    </source>
</evidence>
<dbReference type="HAMAP" id="MF_00061">
    <property type="entry name" value="IspE"/>
    <property type="match status" value="1"/>
</dbReference>
<dbReference type="PIRSF" id="PIRSF010376">
    <property type="entry name" value="IspE"/>
    <property type="match status" value="1"/>
</dbReference>
<keyword evidence="13" id="KW-1185">Reference proteome</keyword>
<evidence type="ECO:0000256" key="2">
    <source>
        <dbReference type="ARBA" id="ARBA00012052"/>
    </source>
</evidence>
<dbReference type="InterPro" id="IPR036554">
    <property type="entry name" value="GHMP_kinase_C_sf"/>
</dbReference>
<dbReference type="EC" id="2.7.1.148" evidence="2 9"/>
<keyword evidence="7 9" id="KW-0067">ATP-binding</keyword>
<dbReference type="PANTHER" id="PTHR43527">
    <property type="entry name" value="4-DIPHOSPHOCYTIDYL-2-C-METHYL-D-ERYTHRITOL KINASE, CHLOROPLASTIC"/>
    <property type="match status" value="1"/>
</dbReference>
<sequence>MRIHVIAPAKINLALDILGKRDDGFHLVKMIMQAVDLCDVVSLKPSREPGIELHCPGLEAVPNEENTAYRAAALFQKKTPAFTEGISIKIKKRIPMMAGLAGGSADAAAVLFGLNHLAGGVYTMDQLCELGAQIGSDVPFCLQGGTMLAEGTGTLLSPLPALPDCFFVLARPPQGVSTAKAYAAFDQLRNPVHPDFDRTALALYEGAEELGRCLFNVFEQVVTLPDVSHIRDVMKENGAAGACMTGTGSTVFGLFADKGDAERCASILKTEYERVFVTQPVPYGCILDD</sequence>
<dbReference type="Gene3D" id="3.30.70.890">
    <property type="entry name" value="GHMP kinase, C-terminal domain"/>
    <property type="match status" value="1"/>
</dbReference>
<dbReference type="InterPro" id="IPR014721">
    <property type="entry name" value="Ribsml_uS5_D2-typ_fold_subgr"/>
</dbReference>
<dbReference type="InterPro" id="IPR020568">
    <property type="entry name" value="Ribosomal_Su5_D2-typ_SF"/>
</dbReference>
<keyword evidence="4 9" id="KW-0808">Transferase</keyword>
<gene>
    <name evidence="9 12" type="primary">ispE</name>
    <name evidence="12" type="ORF">WMO26_12015</name>
</gene>
<dbReference type="RefSeq" id="WP_349220710.1">
    <property type="nucleotide sequence ID" value="NZ_JBBMFD010000029.1"/>
</dbReference>
<evidence type="ECO:0000256" key="1">
    <source>
        <dbReference type="ARBA" id="ARBA00009684"/>
    </source>
</evidence>
<organism evidence="12 13">
    <name type="scientific">Solibaculum intestinale</name>
    <dbReference type="NCBI Taxonomy" id="3133165"/>
    <lineage>
        <taxon>Bacteria</taxon>
        <taxon>Bacillati</taxon>
        <taxon>Bacillota</taxon>
        <taxon>Clostridia</taxon>
        <taxon>Eubacteriales</taxon>
        <taxon>Oscillospiraceae</taxon>
        <taxon>Solibaculum</taxon>
    </lineage>
</organism>
<comment type="similarity">
    <text evidence="1 9">Belongs to the GHMP kinase family. IspE subfamily.</text>
</comment>
<keyword evidence="6 9" id="KW-0418">Kinase</keyword>
<evidence type="ECO:0000259" key="10">
    <source>
        <dbReference type="Pfam" id="PF00288"/>
    </source>
</evidence>
<keyword evidence="9" id="KW-0414">Isoprene biosynthesis</keyword>